<dbReference type="EMBL" id="JAPDPI010000015">
    <property type="protein sequence ID" value="MCW3805743.1"/>
    <property type="molecule type" value="Genomic_DNA"/>
</dbReference>
<evidence type="ECO:0000313" key="1">
    <source>
        <dbReference type="EMBL" id="MCW3805743.1"/>
    </source>
</evidence>
<reference evidence="1" key="1">
    <citation type="submission" date="2022-10" db="EMBL/GenBank/DDBJ databases">
        <authorList>
            <person name="Yu W.X."/>
        </authorList>
    </citation>
    <scope>NUCLEOTIDE SEQUENCE</scope>
    <source>
        <strain evidence="1">D04</strain>
    </source>
</reference>
<dbReference type="AlphaFoldDB" id="A0AAE3MD51"/>
<protein>
    <submittedName>
        <fullName evidence="1">DUF5712 family protein</fullName>
    </submittedName>
</protein>
<dbReference type="Pfam" id="PF18976">
    <property type="entry name" value="DUF5712"/>
    <property type="match status" value="1"/>
</dbReference>
<comment type="caution">
    <text evidence="1">The sequence shown here is derived from an EMBL/GenBank/DDBJ whole genome shotgun (WGS) entry which is preliminary data.</text>
</comment>
<sequence length="273" mass="31709">MYIKIINPSIHGKTTYSNTGSCKSLADYLSKENEKHPLDKREMFFNHIDDELSSNAVISMIDNNTKRNAKNRTKFHSLVIAPDEHELKHINHSPLKFKQYACEVMQQYAASFNLKDGKKLGIDNLVWAGKLEYERNGEYNNGNNMHVHIIVSARDKEQKIALSPNTNDKSRFKRVDFYLESEKAFDKIFNYHRVESKLKTDQVWKYASLEEKEAYFDDLDNMRSQSVDKSISHQVEQLTSNLSLSTSSSNASAYKEEDKFKKKKKVKKLKPKI</sequence>
<proteinExistence type="predicted"/>
<organism evidence="1 2">
    <name type="scientific">Plebeiibacterium marinum</name>
    <dbReference type="NCBI Taxonomy" id="2992111"/>
    <lineage>
        <taxon>Bacteria</taxon>
        <taxon>Pseudomonadati</taxon>
        <taxon>Bacteroidota</taxon>
        <taxon>Bacteroidia</taxon>
        <taxon>Marinilabiliales</taxon>
        <taxon>Marinilabiliaceae</taxon>
        <taxon>Plebeiibacterium</taxon>
    </lineage>
</organism>
<accession>A0AAE3MD51</accession>
<dbReference type="Proteomes" id="UP001207408">
    <property type="component" value="Unassembled WGS sequence"/>
</dbReference>
<name>A0AAE3MD51_9BACT</name>
<evidence type="ECO:0000313" key="2">
    <source>
        <dbReference type="Proteomes" id="UP001207408"/>
    </source>
</evidence>
<dbReference type="RefSeq" id="WP_301199109.1">
    <property type="nucleotide sequence ID" value="NZ_JAPDPI010000015.1"/>
</dbReference>
<dbReference type="InterPro" id="IPR043766">
    <property type="entry name" value="BfmA-like"/>
</dbReference>
<keyword evidence="2" id="KW-1185">Reference proteome</keyword>
<gene>
    <name evidence="1" type="ORF">OM074_08885</name>
</gene>